<accession>A0ABR9FQ59</accession>
<dbReference type="RefSeq" id="WP_192542512.1">
    <property type="nucleotide sequence ID" value="NZ_RRZA01000059.1"/>
</dbReference>
<gene>
    <name evidence="5" type="ORF">EI167_16330</name>
</gene>
<dbReference type="SUPFAM" id="SSF55729">
    <property type="entry name" value="Acyl-CoA N-acyltransferases (Nat)"/>
    <property type="match status" value="1"/>
</dbReference>
<evidence type="ECO:0000259" key="4">
    <source>
        <dbReference type="PROSITE" id="PS51186"/>
    </source>
</evidence>
<feature type="domain" description="N-acetyltransferase" evidence="4">
    <location>
        <begin position="2"/>
        <end position="163"/>
    </location>
</feature>
<dbReference type="PANTHER" id="PTHR43792:SF8">
    <property type="entry name" value="[RIBOSOMAL PROTEIN US5]-ALANINE N-ACETYLTRANSFERASE"/>
    <property type="match status" value="1"/>
</dbReference>
<protein>
    <submittedName>
        <fullName evidence="5">GNAT family N-acetyltransferase</fullName>
    </submittedName>
</protein>
<comment type="similarity">
    <text evidence="3">Belongs to the acetyltransferase family. RimJ subfamily.</text>
</comment>
<dbReference type="Pfam" id="PF13302">
    <property type="entry name" value="Acetyltransf_3"/>
    <property type="match status" value="1"/>
</dbReference>
<dbReference type="PANTHER" id="PTHR43792">
    <property type="entry name" value="GNAT FAMILY, PUTATIVE (AFU_ORTHOLOGUE AFUA_3G00765)-RELATED-RELATED"/>
    <property type="match status" value="1"/>
</dbReference>
<evidence type="ECO:0000256" key="1">
    <source>
        <dbReference type="ARBA" id="ARBA00022679"/>
    </source>
</evidence>
<organism evidence="5 6">
    <name type="scientific">Pseudoalteromonas prydzensis</name>
    <dbReference type="NCBI Taxonomy" id="182141"/>
    <lineage>
        <taxon>Bacteria</taxon>
        <taxon>Pseudomonadati</taxon>
        <taxon>Pseudomonadota</taxon>
        <taxon>Gammaproteobacteria</taxon>
        <taxon>Alteromonadales</taxon>
        <taxon>Pseudoalteromonadaceae</taxon>
        <taxon>Pseudoalteromonas</taxon>
    </lineage>
</organism>
<evidence type="ECO:0000256" key="3">
    <source>
        <dbReference type="ARBA" id="ARBA00038502"/>
    </source>
</evidence>
<keyword evidence="1" id="KW-0808">Transferase</keyword>
<reference evidence="5 6" key="1">
    <citation type="submission" date="2020-07" db="EMBL/GenBank/DDBJ databases">
        <title>Halophilic bacteria isolated from french cheeses.</title>
        <authorList>
            <person name="Kothe C.I."/>
            <person name="Farah-Kraiem B."/>
            <person name="Renault P."/>
            <person name="Dridi B."/>
        </authorList>
    </citation>
    <scope>NUCLEOTIDE SEQUENCE [LARGE SCALE GENOMIC DNA]</scope>
    <source>
        <strain evidence="5 6">FME14</strain>
    </source>
</reference>
<evidence type="ECO:0000313" key="5">
    <source>
        <dbReference type="EMBL" id="MBE0458978.1"/>
    </source>
</evidence>
<keyword evidence="6" id="KW-1185">Reference proteome</keyword>
<dbReference type="InterPro" id="IPR016181">
    <property type="entry name" value="Acyl_CoA_acyltransferase"/>
</dbReference>
<evidence type="ECO:0000313" key="6">
    <source>
        <dbReference type="Proteomes" id="UP000707245"/>
    </source>
</evidence>
<dbReference type="Proteomes" id="UP000707245">
    <property type="component" value="Unassembled WGS sequence"/>
</dbReference>
<dbReference type="InterPro" id="IPR051531">
    <property type="entry name" value="N-acetyltransferase"/>
</dbReference>
<dbReference type="InterPro" id="IPR000182">
    <property type="entry name" value="GNAT_dom"/>
</dbReference>
<sequence>MLRLRRFKTDDALLLINYLNNPEVMQFLSPKIPNPYTIDDARWWIETGSKAGHTFAIEQNGHFIGCIGAVAGEFEYSKSAEVGYWLAKEYWGQRITSQALVLLIEKIQQSNDIVRLHAVVFEGNTRSAKVLEKVGFAQEGCLHKAIYKQGDFHNALVYGKVIA</sequence>
<dbReference type="Gene3D" id="3.40.630.30">
    <property type="match status" value="1"/>
</dbReference>
<evidence type="ECO:0000256" key="2">
    <source>
        <dbReference type="ARBA" id="ARBA00023315"/>
    </source>
</evidence>
<keyword evidence="2" id="KW-0012">Acyltransferase</keyword>
<dbReference type="PROSITE" id="PS51186">
    <property type="entry name" value="GNAT"/>
    <property type="match status" value="1"/>
</dbReference>
<comment type="caution">
    <text evidence="5">The sequence shown here is derived from an EMBL/GenBank/DDBJ whole genome shotgun (WGS) entry which is preliminary data.</text>
</comment>
<name>A0ABR9FQ59_9GAMM</name>
<dbReference type="EMBL" id="RRZA01000059">
    <property type="protein sequence ID" value="MBE0458978.1"/>
    <property type="molecule type" value="Genomic_DNA"/>
</dbReference>
<proteinExistence type="inferred from homology"/>